<dbReference type="PROSITE" id="PS00893">
    <property type="entry name" value="NUDIX_BOX"/>
    <property type="match status" value="1"/>
</dbReference>
<organism evidence="7 8">
    <name type="scientific">Candidatus Jorgensenbacteria bacterium GW2011_GWA1_48_11</name>
    <dbReference type="NCBI Taxonomy" id="1618660"/>
    <lineage>
        <taxon>Bacteria</taxon>
        <taxon>Candidatus Joergenseniibacteriota</taxon>
    </lineage>
</organism>
<evidence type="ECO:0000256" key="3">
    <source>
        <dbReference type="ARBA" id="ARBA00022741"/>
    </source>
</evidence>
<evidence type="ECO:0000259" key="6">
    <source>
        <dbReference type="PROSITE" id="PS51462"/>
    </source>
</evidence>
<name>A0A0G1UBP2_9BACT</name>
<gene>
    <name evidence="7" type="ORF">UY23_C0001G0145</name>
</gene>
<keyword evidence="3" id="KW-0547">Nucleotide-binding</keyword>
<dbReference type="Proteomes" id="UP000034956">
    <property type="component" value="Unassembled WGS sequence"/>
</dbReference>
<keyword evidence="4" id="KW-0378">Hydrolase</keyword>
<dbReference type="InterPro" id="IPR020084">
    <property type="entry name" value="NUDIX_hydrolase_CS"/>
</dbReference>
<dbReference type="InterPro" id="IPR015797">
    <property type="entry name" value="NUDIX_hydrolase-like_dom_sf"/>
</dbReference>
<accession>A0A0G1UBP2</accession>
<comment type="caution">
    <text evidence="7">The sequence shown here is derived from an EMBL/GenBank/DDBJ whole genome shotgun (WGS) entry which is preliminary data.</text>
</comment>
<protein>
    <recommendedName>
        <fullName evidence="2">Bis(5'-nucleosyl)-tetraphosphatase [asymmetrical]</fullName>
    </recommendedName>
    <alternativeName>
        <fullName evidence="5">Diadenosine 5',5'''-P1,P4-tetraphosphate asymmetrical hydrolase</fullName>
    </alternativeName>
</protein>
<evidence type="ECO:0000256" key="5">
    <source>
        <dbReference type="ARBA" id="ARBA00032644"/>
    </source>
</evidence>
<evidence type="ECO:0000256" key="4">
    <source>
        <dbReference type="ARBA" id="ARBA00022801"/>
    </source>
</evidence>
<dbReference type="CDD" id="cd03428">
    <property type="entry name" value="NUDIX_Ap4A_Nudt2"/>
    <property type="match status" value="1"/>
</dbReference>
<sequence length="151" mass="17858">MTKETAAGIVIYRRTKEGPKFLLLYHGGRYWNFAKGKIEAREGSYDAAVREIKEETGLGRNELKFDPRFKVYDRFVFSREKQKVFKIVIYFLAETRQGQVRLSEEHNGYGWFLYKDAVRMLMYQNLKNNLKKAYDLIRGKSLSGDQKNPKR</sequence>
<dbReference type="PANTHER" id="PTHR21340">
    <property type="entry name" value="DIADENOSINE 5,5-P1,P4-TETRAPHOSPHATE PYROPHOSPHOHYDROLASE MUTT"/>
    <property type="match status" value="1"/>
</dbReference>
<proteinExistence type="inferred from homology"/>
<dbReference type="PANTHER" id="PTHR21340:SF0">
    <property type="entry name" value="BIS(5'-NUCLEOSYL)-TETRAPHOSPHATASE [ASYMMETRICAL]"/>
    <property type="match status" value="1"/>
</dbReference>
<dbReference type="Gene3D" id="3.90.79.10">
    <property type="entry name" value="Nucleoside Triphosphate Pyrophosphohydrolase"/>
    <property type="match status" value="1"/>
</dbReference>
<dbReference type="GO" id="GO:0006167">
    <property type="term" value="P:AMP biosynthetic process"/>
    <property type="evidence" value="ECO:0007669"/>
    <property type="project" value="TreeGrafter"/>
</dbReference>
<evidence type="ECO:0000256" key="1">
    <source>
        <dbReference type="ARBA" id="ARBA00005582"/>
    </source>
</evidence>
<evidence type="ECO:0000313" key="7">
    <source>
        <dbReference type="EMBL" id="KKU91539.1"/>
    </source>
</evidence>
<reference evidence="7 8" key="1">
    <citation type="journal article" date="2015" name="Nature">
        <title>rRNA introns, odd ribosomes, and small enigmatic genomes across a large radiation of phyla.</title>
        <authorList>
            <person name="Brown C.T."/>
            <person name="Hug L.A."/>
            <person name="Thomas B.C."/>
            <person name="Sharon I."/>
            <person name="Castelle C.J."/>
            <person name="Singh A."/>
            <person name="Wilkins M.J."/>
            <person name="Williams K.H."/>
            <person name="Banfield J.F."/>
        </authorList>
    </citation>
    <scope>NUCLEOTIDE SEQUENCE [LARGE SCALE GENOMIC DNA]</scope>
</reference>
<dbReference type="SUPFAM" id="SSF55811">
    <property type="entry name" value="Nudix"/>
    <property type="match status" value="1"/>
</dbReference>
<dbReference type="InterPro" id="IPR051325">
    <property type="entry name" value="Nudix_hydrolase_domain"/>
</dbReference>
<comment type="similarity">
    <text evidence="1">Belongs to the Nudix hydrolase family.</text>
</comment>
<feature type="domain" description="Nudix hydrolase" evidence="6">
    <location>
        <begin position="2"/>
        <end position="134"/>
    </location>
</feature>
<dbReference type="AlphaFoldDB" id="A0A0G1UBP2"/>
<dbReference type="GO" id="GO:0000166">
    <property type="term" value="F:nucleotide binding"/>
    <property type="evidence" value="ECO:0007669"/>
    <property type="project" value="UniProtKB-KW"/>
</dbReference>
<dbReference type="EMBL" id="LCPF01000001">
    <property type="protein sequence ID" value="KKU91539.1"/>
    <property type="molecule type" value="Genomic_DNA"/>
</dbReference>
<dbReference type="GO" id="GO:0006754">
    <property type="term" value="P:ATP biosynthetic process"/>
    <property type="evidence" value="ECO:0007669"/>
    <property type="project" value="TreeGrafter"/>
</dbReference>
<dbReference type="Pfam" id="PF00293">
    <property type="entry name" value="NUDIX"/>
    <property type="match status" value="1"/>
</dbReference>
<dbReference type="PROSITE" id="PS51462">
    <property type="entry name" value="NUDIX"/>
    <property type="match status" value="1"/>
</dbReference>
<evidence type="ECO:0000313" key="8">
    <source>
        <dbReference type="Proteomes" id="UP000034956"/>
    </source>
</evidence>
<dbReference type="InterPro" id="IPR000086">
    <property type="entry name" value="NUDIX_hydrolase_dom"/>
</dbReference>
<dbReference type="InterPro" id="IPR003565">
    <property type="entry name" value="Tetra_PHTase"/>
</dbReference>
<evidence type="ECO:0000256" key="2">
    <source>
        <dbReference type="ARBA" id="ARBA00018911"/>
    </source>
</evidence>
<dbReference type="GO" id="GO:0004081">
    <property type="term" value="F:bis(5'-nucleosyl)-tetraphosphatase (asymmetrical) activity"/>
    <property type="evidence" value="ECO:0007669"/>
    <property type="project" value="TreeGrafter"/>
</dbReference>